<dbReference type="InterPro" id="IPR005119">
    <property type="entry name" value="LysR_subst-bd"/>
</dbReference>
<evidence type="ECO:0000313" key="7">
    <source>
        <dbReference type="Proteomes" id="UP000545507"/>
    </source>
</evidence>
<name>A0A7Y8GY50_9BURK</name>
<accession>A0A7Y8GY50</accession>
<dbReference type="SUPFAM" id="SSF53850">
    <property type="entry name" value="Periplasmic binding protein-like II"/>
    <property type="match status" value="1"/>
</dbReference>
<dbReference type="Gene3D" id="3.40.190.290">
    <property type="match status" value="1"/>
</dbReference>
<evidence type="ECO:0000313" key="6">
    <source>
        <dbReference type="EMBL" id="NWF47002.1"/>
    </source>
</evidence>
<dbReference type="PROSITE" id="PS50931">
    <property type="entry name" value="HTH_LYSR"/>
    <property type="match status" value="1"/>
</dbReference>
<reference evidence="6 7" key="1">
    <citation type="submission" date="2019-09" db="EMBL/GenBank/DDBJ databases">
        <title>Hydrogenophaga aromatica sp. nov., isolated from a para-xylene-degrading enrichment culture.</title>
        <authorList>
            <person name="Tancsics A."/>
            <person name="Banerjee S."/>
        </authorList>
    </citation>
    <scope>NUCLEOTIDE SEQUENCE [LARGE SCALE GENOMIC DNA]</scope>
    <source>
        <strain evidence="6 7">D2P1</strain>
    </source>
</reference>
<dbReference type="GO" id="GO:0006351">
    <property type="term" value="P:DNA-templated transcription"/>
    <property type="evidence" value="ECO:0007669"/>
    <property type="project" value="TreeGrafter"/>
</dbReference>
<dbReference type="AlphaFoldDB" id="A0A7Y8GY50"/>
<comment type="similarity">
    <text evidence="1">Belongs to the LysR transcriptional regulatory family.</text>
</comment>
<sequence>MFDWNDLKYLLAVARHQSTTAAGRALQVNQSTVQRRLAELERDLGQALVVRHPSGYRLTAYGEQLLPLAQDVERAALALARHVETFQRDVSGVVRVTCPEPLMLRLSRSTLLERFRARYPGLEVAFVMSDKYLDLAQGDADMALRSGDTEDNALIGRKVGDSLWAVYASPKYIARRGQPGSLQDLAQHDWVGFDETMAQHRASVWLQQVAPAARVVARNDSVLGLVYSAKAGMGLAALPTALGDAEPDLVRVLGPIPELARIWRVLTTAELRHTPRVAALFDFLVDEVDALRPIITG</sequence>
<dbReference type="Pfam" id="PF00126">
    <property type="entry name" value="HTH_1"/>
    <property type="match status" value="1"/>
</dbReference>
<keyword evidence="2" id="KW-0805">Transcription regulation</keyword>
<comment type="caution">
    <text evidence="6">The sequence shown here is derived from an EMBL/GenBank/DDBJ whole genome shotgun (WGS) entry which is preliminary data.</text>
</comment>
<dbReference type="InterPro" id="IPR058163">
    <property type="entry name" value="LysR-type_TF_proteobact-type"/>
</dbReference>
<dbReference type="InterPro" id="IPR036388">
    <property type="entry name" value="WH-like_DNA-bd_sf"/>
</dbReference>
<dbReference type="RefSeq" id="WP_177136908.1">
    <property type="nucleotide sequence ID" value="NZ_VYGV01000016.1"/>
</dbReference>
<evidence type="ECO:0000259" key="5">
    <source>
        <dbReference type="PROSITE" id="PS50931"/>
    </source>
</evidence>
<dbReference type="EMBL" id="VYGV01000016">
    <property type="protein sequence ID" value="NWF47002.1"/>
    <property type="molecule type" value="Genomic_DNA"/>
</dbReference>
<proteinExistence type="inferred from homology"/>
<feature type="domain" description="HTH lysR-type" evidence="5">
    <location>
        <begin position="2"/>
        <end position="59"/>
    </location>
</feature>
<gene>
    <name evidence="6" type="ORF">F3K02_17330</name>
</gene>
<evidence type="ECO:0000256" key="4">
    <source>
        <dbReference type="ARBA" id="ARBA00023163"/>
    </source>
</evidence>
<dbReference type="GO" id="GO:0043565">
    <property type="term" value="F:sequence-specific DNA binding"/>
    <property type="evidence" value="ECO:0007669"/>
    <property type="project" value="TreeGrafter"/>
</dbReference>
<dbReference type="PANTHER" id="PTHR30537:SF3">
    <property type="entry name" value="TRANSCRIPTIONAL REGULATORY PROTEIN"/>
    <property type="match status" value="1"/>
</dbReference>
<keyword evidence="3" id="KW-0238">DNA-binding</keyword>
<evidence type="ECO:0000256" key="2">
    <source>
        <dbReference type="ARBA" id="ARBA00023015"/>
    </source>
</evidence>
<keyword evidence="7" id="KW-1185">Reference proteome</keyword>
<dbReference type="Proteomes" id="UP000545507">
    <property type="component" value="Unassembled WGS sequence"/>
</dbReference>
<dbReference type="SUPFAM" id="SSF46785">
    <property type="entry name" value="Winged helix' DNA-binding domain"/>
    <property type="match status" value="1"/>
</dbReference>
<dbReference type="Gene3D" id="1.10.10.10">
    <property type="entry name" value="Winged helix-like DNA-binding domain superfamily/Winged helix DNA-binding domain"/>
    <property type="match status" value="1"/>
</dbReference>
<dbReference type="InterPro" id="IPR036390">
    <property type="entry name" value="WH_DNA-bd_sf"/>
</dbReference>
<evidence type="ECO:0000256" key="1">
    <source>
        <dbReference type="ARBA" id="ARBA00009437"/>
    </source>
</evidence>
<organism evidence="6 7">
    <name type="scientific">Hydrogenophaga aromaticivorans</name>
    <dbReference type="NCBI Taxonomy" id="2610898"/>
    <lineage>
        <taxon>Bacteria</taxon>
        <taxon>Pseudomonadati</taxon>
        <taxon>Pseudomonadota</taxon>
        <taxon>Betaproteobacteria</taxon>
        <taxon>Burkholderiales</taxon>
        <taxon>Comamonadaceae</taxon>
        <taxon>Hydrogenophaga</taxon>
    </lineage>
</organism>
<evidence type="ECO:0000256" key="3">
    <source>
        <dbReference type="ARBA" id="ARBA00023125"/>
    </source>
</evidence>
<protein>
    <submittedName>
        <fullName evidence="6">LysR family transcriptional regulator</fullName>
    </submittedName>
</protein>
<dbReference type="GO" id="GO:0003700">
    <property type="term" value="F:DNA-binding transcription factor activity"/>
    <property type="evidence" value="ECO:0007669"/>
    <property type="project" value="InterPro"/>
</dbReference>
<keyword evidence="4" id="KW-0804">Transcription</keyword>
<dbReference type="Pfam" id="PF03466">
    <property type="entry name" value="LysR_substrate"/>
    <property type="match status" value="1"/>
</dbReference>
<dbReference type="PANTHER" id="PTHR30537">
    <property type="entry name" value="HTH-TYPE TRANSCRIPTIONAL REGULATOR"/>
    <property type="match status" value="1"/>
</dbReference>
<dbReference type="InterPro" id="IPR000847">
    <property type="entry name" value="LysR_HTH_N"/>
</dbReference>